<dbReference type="AlphaFoldDB" id="A0A7W8YD35"/>
<dbReference type="EMBL" id="JACHBL010000001">
    <property type="protein sequence ID" value="MBB5599176.1"/>
    <property type="molecule type" value="Genomic_DNA"/>
</dbReference>
<dbReference type="SUPFAM" id="SSF53850">
    <property type="entry name" value="Periplasmic binding protein-like II"/>
    <property type="match status" value="1"/>
</dbReference>
<dbReference type="PANTHER" id="PTHR30024:SF47">
    <property type="entry name" value="TAURINE-BINDING PERIPLASMIC PROTEIN"/>
    <property type="match status" value="1"/>
</dbReference>
<dbReference type="PROSITE" id="PS51257">
    <property type="entry name" value="PROKAR_LIPOPROTEIN"/>
    <property type="match status" value="1"/>
</dbReference>
<dbReference type="Proteomes" id="UP000523863">
    <property type="component" value="Unassembled WGS sequence"/>
</dbReference>
<feature type="domain" description="SsuA/THI5-like" evidence="5">
    <location>
        <begin position="58"/>
        <end position="274"/>
    </location>
</feature>
<dbReference type="Pfam" id="PF09084">
    <property type="entry name" value="NMT1"/>
    <property type="match status" value="1"/>
</dbReference>
<name>A0A7W8YD35_9MICC</name>
<proteinExistence type="inferred from homology"/>
<dbReference type="Gene3D" id="3.40.190.10">
    <property type="entry name" value="Periplasmic binding protein-like II"/>
    <property type="match status" value="2"/>
</dbReference>
<organism evidence="6 7">
    <name type="scientific">Neomicrococcus lactis</name>
    <dbReference type="NCBI Taxonomy" id="732241"/>
    <lineage>
        <taxon>Bacteria</taxon>
        <taxon>Bacillati</taxon>
        <taxon>Actinomycetota</taxon>
        <taxon>Actinomycetes</taxon>
        <taxon>Micrococcales</taxon>
        <taxon>Micrococcaceae</taxon>
        <taxon>Neomicrococcus</taxon>
    </lineage>
</organism>
<evidence type="ECO:0000256" key="1">
    <source>
        <dbReference type="ARBA" id="ARBA00004418"/>
    </source>
</evidence>
<reference evidence="6 7" key="1">
    <citation type="submission" date="2020-08" db="EMBL/GenBank/DDBJ databases">
        <title>Sequencing the genomes of 1000 actinobacteria strains.</title>
        <authorList>
            <person name="Klenk H.-P."/>
        </authorList>
    </citation>
    <scope>NUCLEOTIDE SEQUENCE [LARGE SCALE GENOMIC DNA]</scope>
    <source>
        <strain evidence="6 7">DSM 23694</strain>
    </source>
</reference>
<accession>A0A7W8YD35</accession>
<comment type="subcellular location">
    <subcellularLocation>
        <location evidence="1">Periplasm</location>
    </subcellularLocation>
</comment>
<evidence type="ECO:0000256" key="3">
    <source>
        <dbReference type="ARBA" id="ARBA00022729"/>
    </source>
</evidence>
<sequence>MKKLASALAAVALLTLTACGSGSPSGSSTSGAPSSAASGAAAGLEKSSIEVGVIPIVDVAPIYLGVQEGLFKKEGLDVKLTLAQGGAAIVPAVTSGQMDFGFSNVTSLIVGRQKGLPLKIVAAGPQTTGDEKNDFAAVVTKADSGIKDIKCLEGKKVGVNTLANISDSTVSEAVKQAGGDPSKVQFVEMAFPDMPANLAKGNVDAIAAVEPFVTLAKNDGAVPVFSNYAYPVKDLMVATYFTSDQYVQQNPKTVAAFTKAMKASQQFAQDNPDKVRAVLSTYTKIDAAVAAKLTFPKFPQEVNKESTQKIAEISKERGLIPELPDMNALLPTE</sequence>
<comment type="similarity">
    <text evidence="2">Belongs to the bacterial solute-binding protein SsuA/TauA family.</text>
</comment>
<evidence type="ECO:0000256" key="2">
    <source>
        <dbReference type="ARBA" id="ARBA00010742"/>
    </source>
</evidence>
<dbReference type="InterPro" id="IPR015168">
    <property type="entry name" value="SsuA/THI5"/>
</dbReference>
<keyword evidence="7" id="KW-1185">Reference proteome</keyword>
<feature type="chain" id="PRO_5039257599" evidence="4">
    <location>
        <begin position="21"/>
        <end position="333"/>
    </location>
</feature>
<dbReference type="PANTHER" id="PTHR30024">
    <property type="entry name" value="ALIPHATIC SULFONATES-BINDING PROTEIN-RELATED"/>
    <property type="match status" value="1"/>
</dbReference>
<dbReference type="RefSeq" id="WP_183643917.1">
    <property type="nucleotide sequence ID" value="NZ_JACHBL010000001.1"/>
</dbReference>
<keyword evidence="3 4" id="KW-0732">Signal</keyword>
<gene>
    <name evidence="6" type="ORF">BKA12_002256</name>
</gene>
<comment type="caution">
    <text evidence="6">The sequence shown here is derived from an EMBL/GenBank/DDBJ whole genome shotgun (WGS) entry which is preliminary data.</text>
</comment>
<dbReference type="GO" id="GO:0042597">
    <property type="term" value="C:periplasmic space"/>
    <property type="evidence" value="ECO:0007669"/>
    <property type="project" value="UniProtKB-SubCell"/>
</dbReference>
<evidence type="ECO:0000259" key="5">
    <source>
        <dbReference type="Pfam" id="PF09084"/>
    </source>
</evidence>
<protein>
    <submittedName>
        <fullName evidence="6">NitT/TauT family transport system substrate-binding protein</fullName>
    </submittedName>
</protein>
<feature type="signal peptide" evidence="4">
    <location>
        <begin position="1"/>
        <end position="20"/>
    </location>
</feature>
<evidence type="ECO:0000256" key="4">
    <source>
        <dbReference type="SAM" id="SignalP"/>
    </source>
</evidence>
<evidence type="ECO:0000313" key="7">
    <source>
        <dbReference type="Proteomes" id="UP000523863"/>
    </source>
</evidence>
<evidence type="ECO:0000313" key="6">
    <source>
        <dbReference type="EMBL" id="MBB5599176.1"/>
    </source>
</evidence>